<dbReference type="InterPro" id="IPR007110">
    <property type="entry name" value="Ig-like_dom"/>
</dbReference>
<feature type="compositionally biased region" description="Low complexity" evidence="2">
    <location>
        <begin position="716"/>
        <end position="728"/>
    </location>
</feature>
<accession>A0A4D9DS68</accession>
<dbReference type="SUPFAM" id="SSF54452">
    <property type="entry name" value="MHC antigen-recognition domain"/>
    <property type="match status" value="2"/>
</dbReference>
<dbReference type="PROSITE" id="PS50835">
    <property type="entry name" value="IG_LIKE"/>
    <property type="match status" value="2"/>
</dbReference>
<reference evidence="6 7" key="2">
    <citation type="submission" date="2019-04" db="EMBL/GenBank/DDBJ databases">
        <title>The genome sequence of big-headed turtle.</title>
        <authorList>
            <person name="Gong S."/>
        </authorList>
    </citation>
    <scope>NUCLEOTIDE SEQUENCE [LARGE SCALE GENOMIC DNA]</scope>
    <source>
        <strain evidence="6">DO16091913</strain>
        <tissue evidence="6">Muscle</tissue>
    </source>
</reference>
<dbReference type="InterPro" id="IPR003597">
    <property type="entry name" value="Ig_C1-set"/>
</dbReference>
<feature type="transmembrane region" description="Helical" evidence="3">
    <location>
        <begin position="358"/>
        <end position="378"/>
    </location>
</feature>
<protein>
    <submittedName>
        <fullName evidence="6">H-2 class II histocompatibility antigen, A-U beta chain</fullName>
    </submittedName>
</protein>
<dbReference type="InterPro" id="IPR037055">
    <property type="entry name" value="MHC_I-like_Ag-recog_sf"/>
</dbReference>
<feature type="transmembrane region" description="Helical" evidence="3">
    <location>
        <begin position="313"/>
        <end position="332"/>
    </location>
</feature>
<keyword evidence="3" id="KW-0472">Membrane</keyword>
<dbReference type="SMART" id="SM00407">
    <property type="entry name" value="IGc1"/>
    <property type="match status" value="2"/>
</dbReference>
<feature type="signal peptide" evidence="4">
    <location>
        <begin position="1"/>
        <end position="23"/>
    </location>
</feature>
<dbReference type="Gene3D" id="3.30.500.10">
    <property type="entry name" value="MHC class I-like antigen recognition-like"/>
    <property type="match status" value="2"/>
</dbReference>
<name>A0A4D9DS68_9SAUR</name>
<dbReference type="GO" id="GO:0005615">
    <property type="term" value="C:extracellular space"/>
    <property type="evidence" value="ECO:0007669"/>
    <property type="project" value="TreeGrafter"/>
</dbReference>
<evidence type="ECO:0000256" key="2">
    <source>
        <dbReference type="SAM" id="MobiDB-lite"/>
    </source>
</evidence>
<evidence type="ECO:0000256" key="4">
    <source>
        <dbReference type="SAM" id="SignalP"/>
    </source>
</evidence>
<feature type="compositionally biased region" description="Polar residues" evidence="2">
    <location>
        <begin position="696"/>
        <end position="708"/>
    </location>
</feature>
<dbReference type="EMBL" id="QXTE01000468">
    <property type="protein sequence ID" value="TFJ97693.1"/>
    <property type="molecule type" value="Genomic_DNA"/>
</dbReference>
<keyword evidence="1" id="KW-0325">Glycoprotein</keyword>
<evidence type="ECO:0000313" key="6">
    <source>
        <dbReference type="EMBL" id="TFJ97693.1"/>
    </source>
</evidence>
<dbReference type="Proteomes" id="UP000297703">
    <property type="component" value="Unassembled WGS sequence"/>
</dbReference>
<dbReference type="Gene3D" id="2.60.40.10">
    <property type="entry name" value="Immunoglobulins"/>
    <property type="match status" value="2"/>
</dbReference>
<gene>
    <name evidence="6" type="ORF">DR999_PMT20471</name>
</gene>
<proteinExistence type="predicted"/>
<dbReference type="InterPro" id="IPR011162">
    <property type="entry name" value="MHC_I/II-like_Ag-recog"/>
</dbReference>
<keyword evidence="3" id="KW-0812">Transmembrane</keyword>
<evidence type="ECO:0000256" key="1">
    <source>
        <dbReference type="ARBA" id="ARBA00023180"/>
    </source>
</evidence>
<evidence type="ECO:0000313" key="7">
    <source>
        <dbReference type="Proteomes" id="UP000297703"/>
    </source>
</evidence>
<dbReference type="Pfam" id="PF07654">
    <property type="entry name" value="C1-set"/>
    <property type="match status" value="2"/>
</dbReference>
<dbReference type="OrthoDB" id="8890485at2759"/>
<dbReference type="PANTHER" id="PTHR16675:SF277">
    <property type="entry name" value="HLA CLASS II HISTOCOMPATIBILITY ANTIGEN, DP BETA 1 CHAIN-LIKE [PROVISIONAL]"/>
    <property type="match status" value="1"/>
</dbReference>
<sequence length="728" mass="80908">MAPQAKPVSVPFWLMCLCSVACAGVHRLSYLQLISPQAAPGLPRRLSVERMNDLVLSAYDSNTGRMAPRNGYSPGDKNSHQFWSVRSARCPVWDSWVETEYQALVREMNTSSPKTEPYYMQVLKTCELDDATGAAQAITRYSLNGEDVLRYQTDQNRWFSVHPAAWRVAERWNREGETFGVMKLFTPQRCRFWIESSAPFTAQKTAQPTVHVALVPGTQDRPRRLVCHVTGFYPRDIEVTWERGGQVAQGEQLTSGIRPNGDPTFQIQVSIELEQEGVGPAEHVCVVRHSSLGDAALRVTWDSQAMGQARVPLIVAGCILTVLGIGALGWYLRRRQDTTLYSCSPIPSRVMAPWPKPALVSFWLLSLCSITLAGLHRLSYLQLISPQVASGLPKRLQVMRVNDLVLSVYDSNIRRQAPRNGYSPGNQESQQFWNARRAGCLAWDFWVETEYQGLVREMNASSPKAEPYYMQVQKTCEMDDATGAVRAVTRYSLNGEDMLQHQTDQNRWFSVHPAAWRVAERWNREGETSAVLNHLPLQQCRFWMERSVPFTTQKTAQPTVHVAFVPGTQDRPRRLVCLVTGFYPRDIEVTWERGGQVALGEQLTSGIRPNGDPTFQIQVSIELGQEGVGPAEHVCVVRHSSLGGAPLRVTWDSQATGQSGILAIVAGCILAVLGIGALGWYLRRRPGAQKGPYHPAQTQPETVDSAPTTAKPAGGSSSTVSSCSDATE</sequence>
<dbReference type="InterPro" id="IPR011161">
    <property type="entry name" value="MHC_I-like_Ag-recog"/>
</dbReference>
<feature type="chain" id="PRO_5020033596" evidence="4">
    <location>
        <begin position="24"/>
        <end position="728"/>
    </location>
</feature>
<feature type="transmembrane region" description="Helical" evidence="3">
    <location>
        <begin position="660"/>
        <end position="682"/>
    </location>
</feature>
<reference evidence="6 7" key="1">
    <citation type="submission" date="2019-04" db="EMBL/GenBank/DDBJ databases">
        <title>Draft genome of the big-headed turtle Platysternon megacephalum.</title>
        <authorList>
            <person name="Gong S."/>
        </authorList>
    </citation>
    <scope>NUCLEOTIDE SEQUENCE [LARGE SCALE GENOMIC DNA]</scope>
    <source>
        <strain evidence="6">DO16091913</strain>
        <tissue evidence="6">Muscle</tissue>
    </source>
</reference>
<dbReference type="AlphaFoldDB" id="A0A4D9DS68"/>
<feature type="domain" description="Ig-like" evidence="5">
    <location>
        <begin position="549"/>
        <end position="650"/>
    </location>
</feature>
<evidence type="ECO:0000259" key="5">
    <source>
        <dbReference type="PROSITE" id="PS50835"/>
    </source>
</evidence>
<feature type="domain" description="Ig-like" evidence="5">
    <location>
        <begin position="199"/>
        <end position="300"/>
    </location>
</feature>
<dbReference type="InterPro" id="IPR036179">
    <property type="entry name" value="Ig-like_dom_sf"/>
</dbReference>
<dbReference type="SUPFAM" id="SSF48726">
    <property type="entry name" value="Immunoglobulin"/>
    <property type="match status" value="2"/>
</dbReference>
<comment type="caution">
    <text evidence="6">The sequence shown here is derived from an EMBL/GenBank/DDBJ whole genome shotgun (WGS) entry which is preliminary data.</text>
</comment>
<keyword evidence="7" id="KW-1185">Reference proteome</keyword>
<dbReference type="GO" id="GO:0009897">
    <property type="term" value="C:external side of plasma membrane"/>
    <property type="evidence" value="ECO:0007669"/>
    <property type="project" value="TreeGrafter"/>
</dbReference>
<keyword evidence="3" id="KW-1133">Transmembrane helix</keyword>
<keyword evidence="4" id="KW-0732">Signal</keyword>
<evidence type="ECO:0000256" key="3">
    <source>
        <dbReference type="SAM" id="Phobius"/>
    </source>
</evidence>
<organism evidence="6 7">
    <name type="scientific">Platysternon megacephalum</name>
    <name type="common">big-headed turtle</name>
    <dbReference type="NCBI Taxonomy" id="55544"/>
    <lineage>
        <taxon>Eukaryota</taxon>
        <taxon>Metazoa</taxon>
        <taxon>Chordata</taxon>
        <taxon>Craniata</taxon>
        <taxon>Vertebrata</taxon>
        <taxon>Euteleostomi</taxon>
        <taxon>Archelosauria</taxon>
        <taxon>Testudinata</taxon>
        <taxon>Testudines</taxon>
        <taxon>Cryptodira</taxon>
        <taxon>Durocryptodira</taxon>
        <taxon>Testudinoidea</taxon>
        <taxon>Platysternidae</taxon>
        <taxon>Platysternon</taxon>
    </lineage>
</organism>
<feature type="region of interest" description="Disordered" evidence="2">
    <location>
        <begin position="688"/>
        <end position="728"/>
    </location>
</feature>
<dbReference type="Pfam" id="PF00129">
    <property type="entry name" value="MHC_I"/>
    <property type="match status" value="2"/>
</dbReference>
<dbReference type="InterPro" id="IPR013783">
    <property type="entry name" value="Ig-like_fold"/>
</dbReference>
<dbReference type="InterPro" id="IPR050208">
    <property type="entry name" value="MHC_class-I_related"/>
</dbReference>
<dbReference type="PANTHER" id="PTHR16675">
    <property type="entry name" value="MHC CLASS I-RELATED"/>
    <property type="match status" value="1"/>
</dbReference>
<dbReference type="GO" id="GO:0006955">
    <property type="term" value="P:immune response"/>
    <property type="evidence" value="ECO:0007669"/>
    <property type="project" value="TreeGrafter"/>
</dbReference>